<dbReference type="eggNOG" id="ENOG50339Q7">
    <property type="taxonomic scope" value="Bacteria"/>
</dbReference>
<protein>
    <submittedName>
        <fullName evidence="1">Uncharacterized protein</fullName>
    </submittedName>
</protein>
<reference evidence="1" key="1">
    <citation type="journal article" date="2012" name="PLoS Genet.">
        <title>Comparative Genomics of Plant-Associated Pseudomonas spp.: Insights into Diversity and Inheritance of Traits Involved in Multitrophic Interactions.</title>
        <authorList>
            <person name="Loper J.E."/>
            <person name="Hassan K.A."/>
            <person name="Mavrodi D.V."/>
            <person name="Davis E.W.II."/>
            <person name="Lim C.K."/>
            <person name="Shaffer B.T."/>
            <person name="Elbourne L.D."/>
            <person name="Stockwell V.O."/>
            <person name="Hartney S.L."/>
            <person name="Breakwell K."/>
            <person name="Henkels M.D."/>
            <person name="Tetu S.G."/>
            <person name="Rangel L.I."/>
            <person name="Kidarsa T.A."/>
            <person name="Wilson N.L."/>
            <person name="van de Mortel J.E."/>
            <person name="Song C."/>
            <person name="Blumhagen R."/>
            <person name="Radune D."/>
            <person name="Hostetler J.B."/>
            <person name="Brinkac L.M."/>
            <person name="Durkin A.S."/>
            <person name="Kluepfel D.A."/>
            <person name="Wechter W.P."/>
            <person name="Anderson A.J."/>
            <person name="Kim Y.C."/>
            <person name="Pierson L.S.III."/>
            <person name="Pierson E.A."/>
            <person name="Lindow S.E."/>
            <person name="Kobayashi D.Y."/>
            <person name="Raaijmakers J.M."/>
            <person name="Weller D.M."/>
            <person name="Thomashow L.S."/>
            <person name="Allen A.E."/>
            <person name="Paulsen I.T."/>
        </authorList>
    </citation>
    <scope>NUCLEOTIDE SEQUENCE [LARGE SCALE GENOMIC DNA]</scope>
    <source>
        <strain evidence="1">Q2-87</strain>
    </source>
</reference>
<dbReference type="EMBL" id="AGBM01000001">
    <property type="protein sequence ID" value="EJL01841.1"/>
    <property type="molecule type" value="Genomic_DNA"/>
</dbReference>
<gene>
    <name evidence="1" type="ORF">PflQ2_4626</name>
</gene>
<proteinExistence type="predicted"/>
<organism evidence="1">
    <name type="scientific">Pseudomonas fluorescens (strain Q2-87)</name>
    <dbReference type="NCBI Taxonomy" id="1038922"/>
    <lineage>
        <taxon>Bacteria</taxon>
        <taxon>Pseudomonadati</taxon>
        <taxon>Pseudomonadota</taxon>
        <taxon>Gammaproteobacteria</taxon>
        <taxon>Pseudomonadales</taxon>
        <taxon>Pseudomonadaceae</taxon>
        <taxon>Pseudomonas</taxon>
    </lineage>
</organism>
<dbReference type="PATRIC" id="fig|1038922.3.peg.889"/>
<name>J2Y3V0_PSEFQ</name>
<accession>J2Y3V0</accession>
<dbReference type="RefSeq" id="WP_003185413.1">
    <property type="nucleotide sequence ID" value="NZ_CM001558.1"/>
</dbReference>
<dbReference type="HOGENOM" id="CLU_263490_0_0_6"/>
<comment type="caution">
    <text evidence="1">The sequence shown here is derived from an EMBL/GenBank/DDBJ whole genome shotgun (WGS) entry which is preliminary data.</text>
</comment>
<evidence type="ECO:0000313" key="1">
    <source>
        <dbReference type="EMBL" id="EJL01841.1"/>
    </source>
</evidence>
<dbReference type="Proteomes" id="UP000007289">
    <property type="component" value="Chromosome"/>
</dbReference>
<dbReference type="AlphaFoldDB" id="J2Y3V0"/>
<sequence length="1272" mass="138767">MDESDMSQATNVQGYDPRELFARGFKLGTADLIQGGSFSEVIGRTVIALLMGLTDANGKRPFSGVTVILPPASATSLNDVSVFDALAAGTKSLRGSEPSAQELEYLRRGVRILNCPTLDTADLEALVLREGARRLVAVASASIYRDLDIESPGAFGLSAVLTSEDLWVPHVASLCRRCVAAVKGMDGYALIHVEEPPATRPHNTEQLVAIDGCYVACLAIDHDEKEEVGRRAHRWLALALGGDISVAITEIDSLQLSEINRYHVRAQLFSRAALHEDAIAAITQLLPHISALDSSSLVQLAWLAHKSGDDSLALKFLPDDAELVSSVIWIEQGLELATVIEDSHLIERYDARLAQMYPGSDRLRENRDRRLLWNCSSKTEEEGLAFTTAGFTEKHLGILSAVLSQNPDYERIIEQAREWGADWLELAAICCSVHAWSIGQSRYAADIARQITTSDLYGRQATQVVLWSVRSLMLKEQVSRNDRDYYRAPLQAAIRFLALHPEDGSIRSQLSRLLSVDSCGDIGIPMVATTMLDIAEDGARLATFDEEAHTPDRDKGGIVEPDENEIKASIESGLKWLGAHGAAEYGVTVLPAELVPHPDKTIRYLVRMILMSAPKGEDVDLRFLELLAMLVCAISPHAMSERDEDLRAMRLVAGNCAVAGQFQRARNLAEQILVIGQGNALRQRLAWLGFADTYHRCRNMTEALVGLACALATDAPVSKADLWQEIYAAIRVLRDLGLFQIAHDFVPTLRKLASDLGLDAENDPRIVAAEMSLRLMEVSSNQSEEIAAIVSGLSSGCGRAMNDRSLLLPLIVMLGQAVQKAKAAAVHVDESTLELLKSGLALLGRQASQLVDTVATDAPSAANVTAMFNQVQRALYAADAAGDFENVGVAARRLLNDQVGQPASAEDKALAVEILADHAVALPEPPPAIQAGWPVYYSKSLNDAGIDVVFLGLDSADELVVTHVSNGLVQSIEQPRHDHSFRLRMLRWLEEYPRQYGYVDAEDGDDEFFITMERLDVRLPAPESLLVIAEPLLQQLTMNLGLVTPKDGEFPYLLGTTTAVGMMPSLTWLSMVRASDRSGKTAYRAWISTQEGPEANGTLGRALERLGGTFDEFGFTVDIGRQLPPDMSDAKLAVITAHGGLTAEGRYIHSIRDEDRLFETPTALAAALAGVEVVILFVCSGGRIDKHPWGNTTVGLPKLLLDKGCRVVIASPWPLDVKVTYNWLEPFLREWEAGSTVLQATKKANEEVAHRLGERPQYSLGMTAYGDVLLTK</sequence>